<proteinExistence type="predicted"/>
<evidence type="ECO:0000313" key="3">
    <source>
        <dbReference type="Proteomes" id="UP000574133"/>
    </source>
</evidence>
<comment type="caution">
    <text evidence="2">The sequence shown here is derived from an EMBL/GenBank/DDBJ whole genome shotgun (WGS) entry which is preliminary data.</text>
</comment>
<reference evidence="2 3" key="1">
    <citation type="submission" date="2020-08" db="EMBL/GenBank/DDBJ databases">
        <title>Cohnella phylogeny.</title>
        <authorList>
            <person name="Dunlap C."/>
        </authorList>
    </citation>
    <scope>NUCLEOTIDE SEQUENCE [LARGE SCALE GENOMIC DNA]</scope>
    <source>
        <strain evidence="2 3">DSM 103658</strain>
    </source>
</reference>
<dbReference type="InterPro" id="IPR024442">
    <property type="entry name" value="Transposase_Zn_ribbon"/>
</dbReference>
<gene>
    <name evidence="2" type="ORF">H4Q31_14230</name>
</gene>
<sequence>MEVHLSFDDYCRHYATEESCAEKIYREKWPYGYHCPVCGHNEASVIRTRRLPLYECRKCRHQASLTTRTVMEKSKTSLVKWFQAIYLLSHGATAMQLSHSIKVTYKTAWLIAHKIRHAIKQLIAETPLTGDVRLLESRYGITERFHTWAVHRPMIAAASIAEDGRMNHVRMEGVAAGHLFRGLVTKEAFHQFIHRHIAADADITATAGLHHIARHKPLFRFSLDANRWMNRIYFGIGPKHLKSYLDEYCYRHQFDSQEEPSFTDLLHQCAIRPAIPYRQLILTAS</sequence>
<evidence type="ECO:0000313" key="2">
    <source>
        <dbReference type="EMBL" id="MBB6678462.1"/>
    </source>
</evidence>
<dbReference type="AlphaFoldDB" id="A0A841TBS6"/>
<dbReference type="EMBL" id="JACJVN010000055">
    <property type="protein sequence ID" value="MBB6678462.1"/>
    <property type="molecule type" value="Genomic_DNA"/>
</dbReference>
<organism evidence="2 3">
    <name type="scientific">Cohnella lubricantis</name>
    <dbReference type="NCBI Taxonomy" id="2163172"/>
    <lineage>
        <taxon>Bacteria</taxon>
        <taxon>Bacillati</taxon>
        <taxon>Bacillota</taxon>
        <taxon>Bacilli</taxon>
        <taxon>Bacillales</taxon>
        <taxon>Paenibacillaceae</taxon>
        <taxon>Cohnella</taxon>
    </lineage>
</organism>
<feature type="domain" description="Transposase zinc-ribbon" evidence="1">
    <location>
        <begin position="16"/>
        <end position="62"/>
    </location>
</feature>
<evidence type="ECO:0000259" key="1">
    <source>
        <dbReference type="Pfam" id="PF12760"/>
    </source>
</evidence>
<protein>
    <submittedName>
        <fullName evidence="2">Transposase</fullName>
    </submittedName>
</protein>
<dbReference type="Pfam" id="PF12760">
    <property type="entry name" value="Zn_ribbon_IS1595"/>
    <property type="match status" value="1"/>
</dbReference>
<keyword evidence="3" id="KW-1185">Reference proteome</keyword>
<dbReference type="Proteomes" id="UP000574133">
    <property type="component" value="Unassembled WGS sequence"/>
</dbReference>
<name>A0A841TBS6_9BACL</name>
<accession>A0A841TBS6</accession>
<dbReference type="RefSeq" id="WP_185179726.1">
    <property type="nucleotide sequence ID" value="NZ_CBCSEP010000009.1"/>
</dbReference>